<protein>
    <recommendedName>
        <fullName evidence="5">PknH-like extracellular domain-containing protein</fullName>
    </recommendedName>
</protein>
<dbReference type="Proteomes" id="UP001501442">
    <property type="component" value="Unassembled WGS sequence"/>
</dbReference>
<evidence type="ECO:0000313" key="3">
    <source>
        <dbReference type="EMBL" id="GAA4626094.1"/>
    </source>
</evidence>
<sequence length="238" mass="24357">MRTRAAATAIIAATAVVAQAGCDGGGHDDAPKAGSSPARSSASASPSPSVRYTAEQLKRALVEPPARATNVKSESGTADTVLSRLGEPGPSATVTTAPGCPAYGPAGRGAVGRTPVAFLSFSRDEMFFTVLLSASSDARTSRFVTQALPKACRSFKTNAGGTATTATIVADDPYAIGEGGRVRETDETSSGVRLRVWEVAFVGAGYFASCQVGGLNATRAEAERLARQTYRKAGATLH</sequence>
<dbReference type="RefSeq" id="WP_345431680.1">
    <property type="nucleotide sequence ID" value="NZ_BAABHK010000004.1"/>
</dbReference>
<name>A0ABP8UAU4_9ACTN</name>
<proteinExistence type="predicted"/>
<feature type="compositionally biased region" description="Low complexity" evidence="1">
    <location>
        <begin position="32"/>
        <end position="49"/>
    </location>
</feature>
<feature type="chain" id="PRO_5045198693" description="PknH-like extracellular domain-containing protein" evidence="2">
    <location>
        <begin position="21"/>
        <end position="238"/>
    </location>
</feature>
<feature type="compositionally biased region" description="Polar residues" evidence="1">
    <location>
        <begin position="70"/>
        <end position="80"/>
    </location>
</feature>
<comment type="caution">
    <text evidence="3">The sequence shown here is derived from an EMBL/GenBank/DDBJ whole genome shotgun (WGS) entry which is preliminary data.</text>
</comment>
<feature type="signal peptide" evidence="2">
    <location>
        <begin position="1"/>
        <end position="20"/>
    </location>
</feature>
<dbReference type="EMBL" id="BAABHK010000004">
    <property type="protein sequence ID" value="GAA4626094.1"/>
    <property type="molecule type" value="Genomic_DNA"/>
</dbReference>
<organism evidence="3 4">
    <name type="scientific">Actinoallomurus vinaceus</name>
    <dbReference type="NCBI Taxonomy" id="1080074"/>
    <lineage>
        <taxon>Bacteria</taxon>
        <taxon>Bacillati</taxon>
        <taxon>Actinomycetota</taxon>
        <taxon>Actinomycetes</taxon>
        <taxon>Streptosporangiales</taxon>
        <taxon>Thermomonosporaceae</taxon>
        <taxon>Actinoallomurus</taxon>
    </lineage>
</organism>
<evidence type="ECO:0000256" key="2">
    <source>
        <dbReference type="SAM" id="SignalP"/>
    </source>
</evidence>
<gene>
    <name evidence="3" type="ORF">GCM10023196_032900</name>
</gene>
<accession>A0ABP8UAU4</accession>
<reference evidence="4" key="1">
    <citation type="journal article" date="2019" name="Int. J. Syst. Evol. Microbiol.">
        <title>The Global Catalogue of Microorganisms (GCM) 10K type strain sequencing project: providing services to taxonomists for standard genome sequencing and annotation.</title>
        <authorList>
            <consortium name="The Broad Institute Genomics Platform"/>
            <consortium name="The Broad Institute Genome Sequencing Center for Infectious Disease"/>
            <person name="Wu L."/>
            <person name="Ma J."/>
        </authorList>
    </citation>
    <scope>NUCLEOTIDE SEQUENCE [LARGE SCALE GENOMIC DNA]</scope>
    <source>
        <strain evidence="4">JCM 17939</strain>
    </source>
</reference>
<keyword evidence="4" id="KW-1185">Reference proteome</keyword>
<evidence type="ECO:0000313" key="4">
    <source>
        <dbReference type="Proteomes" id="UP001501442"/>
    </source>
</evidence>
<evidence type="ECO:0000256" key="1">
    <source>
        <dbReference type="SAM" id="MobiDB-lite"/>
    </source>
</evidence>
<feature type="region of interest" description="Disordered" evidence="1">
    <location>
        <begin position="26"/>
        <end position="98"/>
    </location>
</feature>
<evidence type="ECO:0008006" key="5">
    <source>
        <dbReference type="Google" id="ProtNLM"/>
    </source>
</evidence>
<keyword evidence="2" id="KW-0732">Signal</keyword>